<dbReference type="Proteomes" id="UP000828390">
    <property type="component" value="Unassembled WGS sequence"/>
</dbReference>
<name>A0A9D4JG94_DREPO</name>
<feature type="region of interest" description="Disordered" evidence="1">
    <location>
        <begin position="64"/>
        <end position="114"/>
    </location>
</feature>
<dbReference type="EMBL" id="JAIWYP010000006">
    <property type="protein sequence ID" value="KAH3807618.1"/>
    <property type="molecule type" value="Genomic_DNA"/>
</dbReference>
<feature type="compositionally biased region" description="Basic and acidic residues" evidence="1">
    <location>
        <begin position="65"/>
        <end position="77"/>
    </location>
</feature>
<protein>
    <submittedName>
        <fullName evidence="2">Uncharacterized protein</fullName>
    </submittedName>
</protein>
<feature type="compositionally biased region" description="Basic and acidic residues" evidence="1">
    <location>
        <begin position="89"/>
        <end position="114"/>
    </location>
</feature>
<organism evidence="2 3">
    <name type="scientific">Dreissena polymorpha</name>
    <name type="common">Zebra mussel</name>
    <name type="synonym">Mytilus polymorpha</name>
    <dbReference type="NCBI Taxonomy" id="45954"/>
    <lineage>
        <taxon>Eukaryota</taxon>
        <taxon>Metazoa</taxon>
        <taxon>Spiralia</taxon>
        <taxon>Lophotrochozoa</taxon>
        <taxon>Mollusca</taxon>
        <taxon>Bivalvia</taxon>
        <taxon>Autobranchia</taxon>
        <taxon>Heteroconchia</taxon>
        <taxon>Euheterodonta</taxon>
        <taxon>Imparidentia</taxon>
        <taxon>Neoheterodontei</taxon>
        <taxon>Myida</taxon>
        <taxon>Dreissenoidea</taxon>
        <taxon>Dreissenidae</taxon>
        <taxon>Dreissena</taxon>
    </lineage>
</organism>
<evidence type="ECO:0000256" key="1">
    <source>
        <dbReference type="SAM" id="MobiDB-lite"/>
    </source>
</evidence>
<keyword evidence="3" id="KW-1185">Reference proteome</keyword>
<sequence length="114" mass="13045">MLSFQDVDMQNIGISGSRVDRPQSSLLTSKKLYSCQDNLLWEVMKQRWKSVSLNNHAINSNKLKNKGETDVRKDVSAERQMTGPVNTDRWPEPLVKDGWGKKSRQAELSHSQET</sequence>
<reference evidence="2" key="1">
    <citation type="journal article" date="2019" name="bioRxiv">
        <title>The Genome of the Zebra Mussel, Dreissena polymorpha: A Resource for Invasive Species Research.</title>
        <authorList>
            <person name="McCartney M.A."/>
            <person name="Auch B."/>
            <person name="Kono T."/>
            <person name="Mallez S."/>
            <person name="Zhang Y."/>
            <person name="Obille A."/>
            <person name="Becker A."/>
            <person name="Abrahante J.E."/>
            <person name="Garbe J."/>
            <person name="Badalamenti J.P."/>
            <person name="Herman A."/>
            <person name="Mangelson H."/>
            <person name="Liachko I."/>
            <person name="Sullivan S."/>
            <person name="Sone E.D."/>
            <person name="Koren S."/>
            <person name="Silverstein K.A.T."/>
            <person name="Beckman K.B."/>
            <person name="Gohl D.M."/>
        </authorList>
    </citation>
    <scope>NUCLEOTIDE SEQUENCE</scope>
    <source>
        <strain evidence="2">Duluth1</strain>
        <tissue evidence="2">Whole animal</tissue>
    </source>
</reference>
<dbReference type="AlphaFoldDB" id="A0A9D4JG94"/>
<proteinExistence type="predicted"/>
<gene>
    <name evidence="2" type="ORF">DPMN_135964</name>
</gene>
<evidence type="ECO:0000313" key="3">
    <source>
        <dbReference type="Proteomes" id="UP000828390"/>
    </source>
</evidence>
<comment type="caution">
    <text evidence="2">The sequence shown here is derived from an EMBL/GenBank/DDBJ whole genome shotgun (WGS) entry which is preliminary data.</text>
</comment>
<accession>A0A9D4JG94</accession>
<reference evidence="2" key="2">
    <citation type="submission" date="2020-11" db="EMBL/GenBank/DDBJ databases">
        <authorList>
            <person name="McCartney M.A."/>
            <person name="Auch B."/>
            <person name="Kono T."/>
            <person name="Mallez S."/>
            <person name="Becker A."/>
            <person name="Gohl D.M."/>
            <person name="Silverstein K.A.T."/>
            <person name="Koren S."/>
            <person name="Bechman K.B."/>
            <person name="Herman A."/>
            <person name="Abrahante J.E."/>
            <person name="Garbe J."/>
        </authorList>
    </citation>
    <scope>NUCLEOTIDE SEQUENCE</scope>
    <source>
        <strain evidence="2">Duluth1</strain>
        <tissue evidence="2">Whole animal</tissue>
    </source>
</reference>
<evidence type="ECO:0000313" key="2">
    <source>
        <dbReference type="EMBL" id="KAH3807618.1"/>
    </source>
</evidence>